<keyword evidence="8" id="KW-0175">Coiled coil</keyword>
<feature type="compositionally biased region" description="Low complexity" evidence="9">
    <location>
        <begin position="1278"/>
        <end position="1287"/>
    </location>
</feature>
<evidence type="ECO:0000256" key="9">
    <source>
        <dbReference type="SAM" id="MobiDB-lite"/>
    </source>
</evidence>
<accession>A0A2I2FSH9</accession>
<dbReference type="GO" id="GO:0005815">
    <property type="term" value="C:microtubule organizing center"/>
    <property type="evidence" value="ECO:0007669"/>
    <property type="project" value="TreeGrafter"/>
</dbReference>
<feature type="compositionally biased region" description="Basic and acidic residues" evidence="9">
    <location>
        <begin position="1388"/>
        <end position="1397"/>
    </location>
</feature>
<dbReference type="SMART" id="SM01349">
    <property type="entry name" value="TOG"/>
    <property type="match status" value="2"/>
</dbReference>
<proteinExistence type="inferred from homology"/>
<evidence type="ECO:0000256" key="8">
    <source>
        <dbReference type="SAM" id="Coils"/>
    </source>
</evidence>
<keyword evidence="13" id="KW-1185">Reference proteome</keyword>
<keyword evidence="10" id="KW-0812">Transmembrane</keyword>
<dbReference type="PANTHER" id="PTHR21567">
    <property type="entry name" value="CLASP"/>
    <property type="match status" value="1"/>
</dbReference>
<dbReference type="GO" id="GO:0060172">
    <property type="term" value="P:astral microtubule depolymerization"/>
    <property type="evidence" value="ECO:0007669"/>
    <property type="project" value="TreeGrafter"/>
</dbReference>
<dbReference type="GO" id="GO:0005881">
    <property type="term" value="C:cytoplasmic microtubule"/>
    <property type="evidence" value="ECO:0007669"/>
    <property type="project" value="TreeGrafter"/>
</dbReference>
<evidence type="ECO:0000256" key="4">
    <source>
        <dbReference type="ARBA" id="ARBA00022618"/>
    </source>
</evidence>
<dbReference type="Proteomes" id="UP000234275">
    <property type="component" value="Unassembled WGS sequence"/>
</dbReference>
<feature type="region of interest" description="Disordered" evidence="9">
    <location>
        <begin position="995"/>
        <end position="1022"/>
    </location>
</feature>
<name>A0A2I2FSH9_9EURO</name>
<organism evidence="12 13">
    <name type="scientific">Aspergillus steynii IBT 23096</name>
    <dbReference type="NCBI Taxonomy" id="1392250"/>
    <lineage>
        <taxon>Eukaryota</taxon>
        <taxon>Fungi</taxon>
        <taxon>Dikarya</taxon>
        <taxon>Ascomycota</taxon>
        <taxon>Pezizomycotina</taxon>
        <taxon>Eurotiomycetes</taxon>
        <taxon>Eurotiomycetidae</taxon>
        <taxon>Eurotiales</taxon>
        <taxon>Aspergillaceae</taxon>
        <taxon>Aspergillus</taxon>
        <taxon>Aspergillus subgen. Circumdati</taxon>
    </lineage>
</organism>
<dbReference type="GeneID" id="36561619"/>
<dbReference type="SUPFAM" id="SSF48371">
    <property type="entry name" value="ARM repeat"/>
    <property type="match status" value="1"/>
</dbReference>
<dbReference type="EMBL" id="MSFO01000010">
    <property type="protein sequence ID" value="PLB43590.1"/>
    <property type="molecule type" value="Genomic_DNA"/>
</dbReference>
<evidence type="ECO:0000313" key="13">
    <source>
        <dbReference type="Proteomes" id="UP000234275"/>
    </source>
</evidence>
<comment type="subunit">
    <text evidence="3">Interacts with microtubules.</text>
</comment>
<feature type="transmembrane region" description="Helical" evidence="10">
    <location>
        <begin position="157"/>
        <end position="177"/>
    </location>
</feature>
<reference evidence="12 13" key="1">
    <citation type="submission" date="2016-12" db="EMBL/GenBank/DDBJ databases">
        <title>The genomes of Aspergillus section Nigri reveals drivers in fungal speciation.</title>
        <authorList>
            <consortium name="DOE Joint Genome Institute"/>
            <person name="Vesth T.C."/>
            <person name="Nybo J."/>
            <person name="Theobald S."/>
            <person name="Brandl J."/>
            <person name="Frisvad J.C."/>
            <person name="Nielsen K.F."/>
            <person name="Lyhne E.K."/>
            <person name="Kogle M.E."/>
            <person name="Kuo A."/>
            <person name="Riley R."/>
            <person name="Clum A."/>
            <person name="Nolan M."/>
            <person name="Lipzen A."/>
            <person name="Salamov A."/>
            <person name="Henrissat B."/>
            <person name="Wiebenga A."/>
            <person name="De Vries R.P."/>
            <person name="Grigoriev I.V."/>
            <person name="Mortensen U.H."/>
            <person name="Andersen M.R."/>
            <person name="Baker S.E."/>
        </authorList>
    </citation>
    <scope>NUCLEOTIDE SEQUENCE [LARGE SCALE GENOMIC DNA]</scope>
    <source>
        <strain evidence="12 13">IBT 23096</strain>
    </source>
</reference>
<keyword evidence="10" id="KW-0472">Membrane</keyword>
<keyword evidence="5" id="KW-0493">Microtubule</keyword>
<feature type="transmembrane region" description="Helical" evidence="10">
    <location>
        <begin position="17"/>
        <end position="37"/>
    </location>
</feature>
<evidence type="ECO:0000256" key="7">
    <source>
        <dbReference type="ARBA" id="ARBA00024889"/>
    </source>
</evidence>
<feature type="transmembrane region" description="Helical" evidence="10">
    <location>
        <begin position="189"/>
        <end position="206"/>
    </location>
</feature>
<dbReference type="InterPro" id="IPR011989">
    <property type="entry name" value="ARM-like"/>
</dbReference>
<feature type="domain" description="TOG" evidence="11">
    <location>
        <begin position="421"/>
        <end position="662"/>
    </location>
</feature>
<dbReference type="Pfam" id="PF12348">
    <property type="entry name" value="CLASP_N"/>
    <property type="match status" value="2"/>
</dbReference>
<feature type="coiled-coil region" evidence="8">
    <location>
        <begin position="677"/>
        <end position="706"/>
    </location>
</feature>
<evidence type="ECO:0000256" key="6">
    <source>
        <dbReference type="ARBA" id="ARBA00022776"/>
    </source>
</evidence>
<comment type="subcellular location">
    <subcellularLocation>
        <location evidence="1">Cytoplasm</location>
        <location evidence="1">Cytoskeleton</location>
        <location evidence="1">Spindle</location>
    </subcellularLocation>
</comment>
<dbReference type="OrthoDB" id="46159at2759"/>
<keyword evidence="4" id="KW-0132">Cell division</keyword>
<feature type="compositionally biased region" description="Polar residues" evidence="9">
    <location>
        <begin position="1253"/>
        <end position="1267"/>
    </location>
</feature>
<feature type="region of interest" description="Disordered" evidence="9">
    <location>
        <begin position="1388"/>
        <end position="1413"/>
    </location>
</feature>
<evidence type="ECO:0000256" key="10">
    <source>
        <dbReference type="SAM" id="Phobius"/>
    </source>
</evidence>
<evidence type="ECO:0000259" key="11">
    <source>
        <dbReference type="SMART" id="SM01349"/>
    </source>
</evidence>
<feature type="region of interest" description="Disordered" evidence="9">
    <location>
        <begin position="1253"/>
        <end position="1287"/>
    </location>
</feature>
<comment type="similarity">
    <text evidence="2">Belongs to the CLASP family.</text>
</comment>
<keyword evidence="6" id="KW-0131">Cell cycle</keyword>
<evidence type="ECO:0000256" key="3">
    <source>
        <dbReference type="ARBA" id="ARBA00011375"/>
    </source>
</evidence>
<protein>
    <recommendedName>
        <fullName evidence="11">TOG domain-containing protein</fullName>
    </recommendedName>
</protein>
<comment type="function">
    <text evidence="7">Microtubule binding protein that promotes the stabilization of dynamic microtubules. Required for mitotic spindle formation.</text>
</comment>
<dbReference type="STRING" id="1392250.A0A2I2FSH9"/>
<dbReference type="PANTHER" id="PTHR21567:SF9">
    <property type="entry name" value="CLIP-ASSOCIATING PROTEIN"/>
    <property type="match status" value="1"/>
</dbReference>
<feature type="compositionally biased region" description="Polar residues" evidence="9">
    <location>
        <begin position="1398"/>
        <end position="1411"/>
    </location>
</feature>
<keyword evidence="6" id="KW-0498">Mitosis</keyword>
<feature type="transmembrane region" description="Helical" evidence="10">
    <location>
        <begin position="82"/>
        <end position="103"/>
    </location>
</feature>
<comment type="caution">
    <text evidence="12">The sequence shown here is derived from an EMBL/GenBank/DDBJ whole genome shotgun (WGS) entry which is preliminary data.</text>
</comment>
<evidence type="ECO:0000256" key="5">
    <source>
        <dbReference type="ARBA" id="ARBA00022701"/>
    </source>
</evidence>
<dbReference type="GO" id="GO:0090307">
    <property type="term" value="P:mitotic spindle assembly"/>
    <property type="evidence" value="ECO:0007669"/>
    <property type="project" value="TreeGrafter"/>
</dbReference>
<feature type="transmembrane region" description="Helical" evidence="10">
    <location>
        <begin position="115"/>
        <end position="136"/>
    </location>
</feature>
<feature type="domain" description="TOG" evidence="11">
    <location>
        <begin position="767"/>
        <end position="1008"/>
    </location>
</feature>
<dbReference type="InterPro" id="IPR024395">
    <property type="entry name" value="CLASP_N_dom"/>
</dbReference>
<dbReference type="InterPro" id="IPR034085">
    <property type="entry name" value="TOG"/>
</dbReference>
<dbReference type="InterPro" id="IPR016024">
    <property type="entry name" value="ARM-type_fold"/>
</dbReference>
<evidence type="ECO:0000256" key="1">
    <source>
        <dbReference type="ARBA" id="ARBA00004186"/>
    </source>
</evidence>
<keyword evidence="10" id="KW-1133">Transmembrane helix</keyword>
<dbReference type="Gene3D" id="1.25.10.10">
    <property type="entry name" value="Leucine-rich Repeat Variant"/>
    <property type="match status" value="2"/>
</dbReference>
<feature type="transmembrane region" description="Helical" evidence="10">
    <location>
        <begin position="383"/>
        <end position="407"/>
    </location>
</feature>
<dbReference type="GO" id="GO:0051301">
    <property type="term" value="P:cell division"/>
    <property type="evidence" value="ECO:0007669"/>
    <property type="project" value="UniProtKB-KW"/>
</dbReference>
<sequence>MALQFLLDLLARVTTHLTLLFTALFTSFFTSLFKPALALIDSVFDFVASLRGLARDFISFVFRCVSFVLASVSLARDCVRALRLFVSETVTSLVALLNSTIYIGETLVTSVIETIRIVKKIVLGFVVSFLEFLRSVKRSILDWATFIVGSVRSARQFSLDAVAFTQLFVFSCYIYTLDWLYSVKYSVELFIRTSLVFFPLCFFYALDSLQAFFSDSLAYVASFSRDLVFPLRAYARPLKLYALGLVNSLRDSVTRASTSITAAKISVSTRIARIKASFTGAVDSIHGRFSKSVTTLKTWASSVRDSVSLFKTRAFTSVTAARTSATTRIASAKAAFTGAVDSAKTRVTTARTSTSDRITTVKSACTDSVAVARSFVSDTTLPFFQSLLVIPAFLLSAFCIFIARITLGLFHSAIFYSTVEGFRSILAILRAMEPKTERLLERLRDANASLDAKVDSLLAVKADIKQNNVPVGAVQGLFDAIKIGISSNYTRFCGAAFSTAGNLTKRLFSQQQQHLVATYARILYPVLLERLGDQKERIRNHASQAFVDFWPAAQDEVQEIVLVTALKGKNPRAKQMATSWLLIMVNKYGIAFRRYLSDVCGCLEDADLSVRETAKSVLVELFINQDNESKLYLKRTMERRVDLPRKATRDWILSQIGPIEDPEEPSFSQGMTEHRDLLVVRRDIRRAEEENALALQEQKVAMLEQQLEKNQAPLEDLRKRANFGEKLDVEVLQQDVPRSKTPLPSLPPFKPVAQSNAPKVQPFFVRSADQLEDIFREMAPYFEGRESEENWSQREKSVITLRRMIGGNAPQDYPQIVHASFKIHLDGIFKTVLSLRTTVSSNGLYLVTDMARLLGPGIDNMVEIIIQNLLKVCVVSKKIASQNANNAVDAVMANVSYKERLLQHIHSSTSDRNVNLRLFAAGWLRTIINRHPSIKAAIEHGNGLNLITASIKIGLKDANPRVKDEMRHTYWTFYVVWPAKAESIASDLDPKSKSLLDKSAHNPKTRVAGTSTTENNPVAAAPEAGRPTLRSVIAAQKRVHLKGKAPEVLQDKAPEVPQDRAPEVLKDKAPEVLKDKAPEVLKDKAPEVLKDRAPEESPALAGPSTLHLAPVRPRRFKLRGQQEKMNETGYAQSVMTDNDDRSCDNDGGISETQRGKMPMRDVSGITHASETSRASEATQGSASTCLENMVVFDPCRIARLSEEPDLARTPFQSGKPYTRCVQTGKPERVASSEIGHRQASQMARVCSSWSSVDGSRVTSNEIDSLPSSEAAHVPSNDMSSMRSGSGGSISIAQTDPGTPPFNLDDYFDDSLLSENFVWKDDNGNWLYDASPSPDQIEQLQQAVPNVRRSSLRVPSSNGEWPQAMPRVRRVSFRVPSPDEDPRWQRALLERTDEDSNRRVSTPSSQDSNRSQHLLDRGIQLIRSNRMDPHGFRKLRSVMGSATATLSEGQHNELADALLGALVRGHGTGGADTSLLPLLDVLEHTLFLCNGAFLHHTSTGGARLYYQTISSFLETRGRCDASGYFAVRLDEIASRIVSTELDQGTFDSIQAILDAISDKKEEKNVITMGLMLLAGALHRRNASGLGLPESIVQGIGSLVAGRLEDGHAEVRRLAIQSCVHLKALIGDEEKFWSFFGTPSTGTRNLLAYYLARG</sequence>
<evidence type="ECO:0000256" key="2">
    <source>
        <dbReference type="ARBA" id="ARBA00009549"/>
    </source>
</evidence>
<dbReference type="GO" id="GO:1990023">
    <property type="term" value="C:mitotic spindle midzone"/>
    <property type="evidence" value="ECO:0007669"/>
    <property type="project" value="TreeGrafter"/>
</dbReference>
<feature type="transmembrane region" description="Helical" evidence="10">
    <location>
        <begin position="57"/>
        <end position="75"/>
    </location>
</feature>
<dbReference type="GO" id="GO:0005876">
    <property type="term" value="C:spindle microtubule"/>
    <property type="evidence" value="ECO:0007669"/>
    <property type="project" value="TreeGrafter"/>
</dbReference>
<dbReference type="RefSeq" id="XP_024698892.1">
    <property type="nucleotide sequence ID" value="XM_024853921.1"/>
</dbReference>
<gene>
    <name evidence="12" type="ORF">P170DRAFT_485239</name>
</gene>
<evidence type="ECO:0000313" key="12">
    <source>
        <dbReference type="EMBL" id="PLB43590.1"/>
    </source>
</evidence>
<dbReference type="VEuPathDB" id="FungiDB:P170DRAFT_485239"/>
<dbReference type="GO" id="GO:0008017">
    <property type="term" value="F:microtubule binding"/>
    <property type="evidence" value="ECO:0007669"/>
    <property type="project" value="TreeGrafter"/>
</dbReference>